<dbReference type="Pfam" id="PF00528">
    <property type="entry name" value="BPD_transp_1"/>
    <property type="match status" value="1"/>
</dbReference>
<evidence type="ECO:0000256" key="1">
    <source>
        <dbReference type="ARBA" id="ARBA00004651"/>
    </source>
</evidence>
<keyword evidence="6 7" id="KW-0472">Membrane</keyword>
<keyword evidence="3" id="KW-1003">Cell membrane</keyword>
<dbReference type="Gene3D" id="1.10.3720.10">
    <property type="entry name" value="MetI-like"/>
    <property type="match status" value="1"/>
</dbReference>
<evidence type="ECO:0000313" key="9">
    <source>
        <dbReference type="EMBL" id="PKY87533.1"/>
    </source>
</evidence>
<dbReference type="InterPro" id="IPR035906">
    <property type="entry name" value="MetI-like_sf"/>
</dbReference>
<feature type="transmembrane region" description="Helical" evidence="7">
    <location>
        <begin position="12"/>
        <end position="30"/>
    </location>
</feature>
<dbReference type="OrthoDB" id="9773683at2"/>
<evidence type="ECO:0000256" key="6">
    <source>
        <dbReference type="ARBA" id="ARBA00023136"/>
    </source>
</evidence>
<gene>
    <name evidence="9" type="ORF">CYJ57_07315</name>
</gene>
<feature type="transmembrane region" description="Helical" evidence="7">
    <location>
        <begin position="134"/>
        <end position="157"/>
    </location>
</feature>
<dbReference type="Pfam" id="PF19300">
    <property type="entry name" value="BPD_transp_1_N"/>
    <property type="match status" value="1"/>
</dbReference>
<dbReference type="AlphaFoldDB" id="A0A2I1JW24"/>
<comment type="caution">
    <text evidence="9">The sequence shown here is derived from an EMBL/GenBank/DDBJ whole genome shotgun (WGS) entry which is preliminary data.</text>
</comment>
<dbReference type="GO" id="GO:0071916">
    <property type="term" value="F:dipeptide transmembrane transporter activity"/>
    <property type="evidence" value="ECO:0007669"/>
    <property type="project" value="TreeGrafter"/>
</dbReference>
<comment type="similarity">
    <text evidence="7">Belongs to the binding-protein-dependent transport system permease family.</text>
</comment>
<feature type="transmembrane region" description="Helical" evidence="7">
    <location>
        <begin position="97"/>
        <end position="122"/>
    </location>
</feature>
<name>A0A2I1JW24_9LACT</name>
<dbReference type="InterPro" id="IPR045621">
    <property type="entry name" value="BPD_transp_1_N"/>
</dbReference>
<evidence type="ECO:0000256" key="7">
    <source>
        <dbReference type="RuleBase" id="RU363032"/>
    </source>
</evidence>
<evidence type="ECO:0000256" key="4">
    <source>
        <dbReference type="ARBA" id="ARBA00022692"/>
    </source>
</evidence>
<dbReference type="GO" id="GO:0005886">
    <property type="term" value="C:plasma membrane"/>
    <property type="evidence" value="ECO:0007669"/>
    <property type="project" value="UniProtKB-SubCell"/>
</dbReference>
<feature type="transmembrane region" description="Helical" evidence="7">
    <location>
        <begin position="284"/>
        <end position="307"/>
    </location>
</feature>
<dbReference type="CDD" id="cd06261">
    <property type="entry name" value="TM_PBP2"/>
    <property type="match status" value="1"/>
</dbReference>
<dbReference type="PANTHER" id="PTHR43163:SF6">
    <property type="entry name" value="DIPEPTIDE TRANSPORT SYSTEM PERMEASE PROTEIN DPPB-RELATED"/>
    <property type="match status" value="1"/>
</dbReference>
<evidence type="ECO:0000256" key="2">
    <source>
        <dbReference type="ARBA" id="ARBA00022448"/>
    </source>
</evidence>
<sequence length="315" mass="35326">MLKYIIRRLLQGVGVLFVVTLLTFLALKVIPADPATLILGIDATPESVAQLREAMGLNRPLLVQYWEWMTSVLQGDLGTSYYYGSAVSDLIRSRLPLTLTIALLTTFFSLIFGTFLGTFAALYRRRGLDYLIRLFTQLSGAVPSFWLGMLALTYLAARLQWFSVHPDIDLANRFWGSLYQLLLPTMVLTLTQMGPTIRQTRSAMYDALEADYMMSARMKGLSERRRIIRYALRSAMMAPLTLSSLQFAHLIGGTTVVETVFSLPGLGRLLLVSVEQRDLMLLQGLILFITTMVIVISVVTDILYQYINGNTEEGV</sequence>
<evidence type="ECO:0000256" key="3">
    <source>
        <dbReference type="ARBA" id="ARBA00022475"/>
    </source>
</evidence>
<dbReference type="EMBL" id="PKHE01000026">
    <property type="protein sequence ID" value="PKY87533.1"/>
    <property type="molecule type" value="Genomic_DNA"/>
</dbReference>
<dbReference type="RefSeq" id="WP_101954723.1">
    <property type="nucleotide sequence ID" value="NZ_PKHE01000026.1"/>
</dbReference>
<keyword evidence="4 7" id="KW-0812">Transmembrane</keyword>
<protein>
    <submittedName>
        <fullName evidence="9">Peptide ABC transporter</fullName>
    </submittedName>
</protein>
<evidence type="ECO:0000259" key="8">
    <source>
        <dbReference type="PROSITE" id="PS50928"/>
    </source>
</evidence>
<comment type="subcellular location">
    <subcellularLocation>
        <location evidence="1 7">Cell membrane</location>
        <topology evidence="1 7">Multi-pass membrane protein</topology>
    </subcellularLocation>
</comment>
<evidence type="ECO:0000313" key="10">
    <source>
        <dbReference type="Proteomes" id="UP000234384"/>
    </source>
</evidence>
<feature type="domain" description="ABC transmembrane type-1" evidence="8">
    <location>
        <begin position="95"/>
        <end position="304"/>
    </location>
</feature>
<proteinExistence type="inferred from homology"/>
<dbReference type="InterPro" id="IPR000515">
    <property type="entry name" value="MetI-like"/>
</dbReference>
<reference evidence="9 10" key="1">
    <citation type="submission" date="2017-12" db="EMBL/GenBank/DDBJ databases">
        <title>Phylogenetic diversity of female urinary microbiome.</title>
        <authorList>
            <person name="Thomas-White K."/>
            <person name="Wolfe A.J."/>
        </authorList>
    </citation>
    <scope>NUCLEOTIDE SEQUENCE [LARGE SCALE GENOMIC DNA]</scope>
    <source>
        <strain evidence="9 10">UMB0898</strain>
    </source>
</reference>
<dbReference type="PANTHER" id="PTHR43163">
    <property type="entry name" value="DIPEPTIDE TRANSPORT SYSTEM PERMEASE PROTEIN DPPB-RELATED"/>
    <property type="match status" value="1"/>
</dbReference>
<dbReference type="Proteomes" id="UP000234384">
    <property type="component" value="Unassembled WGS sequence"/>
</dbReference>
<keyword evidence="2 7" id="KW-0813">Transport</keyword>
<dbReference type="SUPFAM" id="SSF161098">
    <property type="entry name" value="MetI-like"/>
    <property type="match status" value="1"/>
</dbReference>
<organism evidence="9 10">
    <name type="scientific">Falseniella ignava</name>
    <dbReference type="NCBI Taxonomy" id="137730"/>
    <lineage>
        <taxon>Bacteria</taxon>
        <taxon>Bacillati</taxon>
        <taxon>Bacillota</taxon>
        <taxon>Bacilli</taxon>
        <taxon>Lactobacillales</taxon>
        <taxon>Aerococcaceae</taxon>
        <taxon>Falseniella</taxon>
    </lineage>
</organism>
<accession>A0A2I1JW24</accession>
<evidence type="ECO:0000256" key="5">
    <source>
        <dbReference type="ARBA" id="ARBA00022989"/>
    </source>
</evidence>
<feature type="transmembrane region" description="Helical" evidence="7">
    <location>
        <begin position="251"/>
        <end position="272"/>
    </location>
</feature>
<keyword evidence="5 7" id="KW-1133">Transmembrane helix</keyword>
<dbReference type="PROSITE" id="PS50928">
    <property type="entry name" value="ABC_TM1"/>
    <property type="match status" value="1"/>
</dbReference>